<dbReference type="EMBL" id="FOQO01000011">
    <property type="protein sequence ID" value="SFJ62421.1"/>
    <property type="molecule type" value="Genomic_DNA"/>
</dbReference>
<dbReference type="OrthoDB" id="639821at2"/>
<organism evidence="1 2">
    <name type="scientific">Parapedobacter indicus</name>
    <dbReference type="NCBI Taxonomy" id="1477437"/>
    <lineage>
        <taxon>Bacteria</taxon>
        <taxon>Pseudomonadati</taxon>
        <taxon>Bacteroidota</taxon>
        <taxon>Sphingobacteriia</taxon>
        <taxon>Sphingobacteriales</taxon>
        <taxon>Sphingobacteriaceae</taxon>
        <taxon>Parapedobacter</taxon>
    </lineage>
</organism>
<dbReference type="STRING" id="1477437.SAMN05444682_111190"/>
<protein>
    <submittedName>
        <fullName evidence="1">Uncharacterized protein</fullName>
    </submittedName>
</protein>
<dbReference type="Proteomes" id="UP000198670">
    <property type="component" value="Unassembled WGS sequence"/>
</dbReference>
<evidence type="ECO:0000313" key="2">
    <source>
        <dbReference type="Proteomes" id="UP000198670"/>
    </source>
</evidence>
<name>A0A1I3SXV6_9SPHI</name>
<reference evidence="1 2" key="1">
    <citation type="submission" date="2016-10" db="EMBL/GenBank/DDBJ databases">
        <authorList>
            <person name="de Groot N.N."/>
        </authorList>
    </citation>
    <scope>NUCLEOTIDE SEQUENCE [LARGE SCALE GENOMIC DNA]</scope>
    <source>
        <strain evidence="1 2">RK1</strain>
    </source>
</reference>
<proteinExistence type="predicted"/>
<dbReference type="AlphaFoldDB" id="A0A1I3SXV6"/>
<dbReference type="RefSeq" id="WP_090630415.1">
    <property type="nucleotide sequence ID" value="NZ_FOQO01000011.1"/>
</dbReference>
<evidence type="ECO:0000313" key="1">
    <source>
        <dbReference type="EMBL" id="SFJ62421.1"/>
    </source>
</evidence>
<sequence>MSYLNSYVRFLGVWMILLIGFPWTASAQSVWTGTWSLSYKPWPHIPAIDITLQIADPTANMLYPAKLELTHGTFNGEYELLLVKKNDGQLGVGRNKYPLVEEPFGLGPWMMYLNGVLECQQTDTTGERLVLKRLWLDNFGIFMRGLYDNEFYTNTKAFLRDFLYRVDIALERVDDKPWEHPHTIRMINTDTIYYGVYDPIKSDRDVLSLTIQDEERYDRDTVSIVHNGKILADRLPLEQAMALDSITLDTGENYLAFFADNYGDLPPNTAKFIIGTDGDNGQLYGFDFSDRSNAYSTVMVARFQYQPKAPITTQLPVTPVPDALPRTIDRDEPATPGTPVYTKGRRNQRIGQLTVSAEQVMLELRDEQVEDGDVISLEVNGAVVANGMEVTQQGRRFGVTLKRGRNRIVFRAENLGRIPPNTAVLLVDADGEQRKFHLSTDFERNNVLDVIFHP</sequence>
<keyword evidence="2" id="KW-1185">Reference proteome</keyword>
<gene>
    <name evidence="1" type="ORF">SAMN05444682_111190</name>
</gene>
<accession>A0A1I3SXV6</accession>